<dbReference type="EMBL" id="VTEG01000001">
    <property type="protein sequence ID" value="TYS01425.1"/>
    <property type="molecule type" value="Genomic_DNA"/>
</dbReference>
<evidence type="ECO:0000256" key="2">
    <source>
        <dbReference type="ARBA" id="ARBA00022801"/>
    </source>
</evidence>
<dbReference type="PANTHER" id="PTHR43046:SF2">
    <property type="entry name" value="8-OXO-DGTP DIPHOSPHATASE-RELATED"/>
    <property type="match status" value="1"/>
</dbReference>
<evidence type="ECO:0000256" key="3">
    <source>
        <dbReference type="RuleBase" id="RU003476"/>
    </source>
</evidence>
<sequence>MKPIYSLSAGAVVLNDDGEILLIKGPKRGWEFPGGIIERGETIADGIIREVKEESGIVMEITNFCGIYQNLELNVCATYWLGRAVGGMLQTSEESLEVGFYSIEEALEMVKWGNFKERIEKMLSPDQHPFFVAF</sequence>
<keyword evidence="2 3" id="KW-0378">Hydrolase</keyword>
<dbReference type="InterPro" id="IPR000086">
    <property type="entry name" value="NUDIX_hydrolase_dom"/>
</dbReference>
<proteinExistence type="inferred from homology"/>
<dbReference type="InterPro" id="IPR020476">
    <property type="entry name" value="Nudix_hydrolase"/>
</dbReference>
<dbReference type="InterPro" id="IPR020084">
    <property type="entry name" value="NUDIX_hydrolase_CS"/>
</dbReference>
<dbReference type="RefSeq" id="WP_148952758.1">
    <property type="nucleotide sequence ID" value="NZ_VTEG01000001.1"/>
</dbReference>
<dbReference type="AlphaFoldDB" id="A0A5D4MHP2"/>
<evidence type="ECO:0000313" key="5">
    <source>
        <dbReference type="EMBL" id="TYS01425.1"/>
    </source>
</evidence>
<evidence type="ECO:0000259" key="4">
    <source>
        <dbReference type="PROSITE" id="PS51462"/>
    </source>
</evidence>
<dbReference type="Proteomes" id="UP000325182">
    <property type="component" value="Unassembled WGS sequence"/>
</dbReference>
<dbReference type="CDD" id="cd02883">
    <property type="entry name" value="NUDIX_Hydrolase"/>
    <property type="match status" value="1"/>
</dbReference>
<dbReference type="PRINTS" id="PR00502">
    <property type="entry name" value="NUDIXFAMILY"/>
</dbReference>
<evidence type="ECO:0000313" key="6">
    <source>
        <dbReference type="Proteomes" id="UP000325182"/>
    </source>
</evidence>
<dbReference type="PANTHER" id="PTHR43046">
    <property type="entry name" value="GDP-MANNOSE MANNOSYL HYDROLASE"/>
    <property type="match status" value="1"/>
</dbReference>
<comment type="caution">
    <text evidence="5">The sequence shown here is derived from an EMBL/GenBank/DDBJ whole genome shotgun (WGS) entry which is preliminary data.</text>
</comment>
<dbReference type="SUPFAM" id="SSF55811">
    <property type="entry name" value="Nudix"/>
    <property type="match status" value="1"/>
</dbReference>
<comment type="similarity">
    <text evidence="3">Belongs to the Nudix hydrolase family.</text>
</comment>
<dbReference type="PROSITE" id="PS51462">
    <property type="entry name" value="NUDIX"/>
    <property type="match status" value="1"/>
</dbReference>
<protein>
    <submittedName>
        <fullName evidence="5">NUDIX hydrolase</fullName>
    </submittedName>
</protein>
<dbReference type="GO" id="GO:0016787">
    <property type="term" value="F:hydrolase activity"/>
    <property type="evidence" value="ECO:0007669"/>
    <property type="project" value="UniProtKB-KW"/>
</dbReference>
<evidence type="ECO:0000256" key="1">
    <source>
        <dbReference type="ARBA" id="ARBA00001946"/>
    </source>
</evidence>
<name>A0A5D4MHP2_9BACI</name>
<feature type="domain" description="Nudix hydrolase" evidence="4">
    <location>
        <begin position="4"/>
        <end position="123"/>
    </location>
</feature>
<dbReference type="Gene3D" id="3.90.79.10">
    <property type="entry name" value="Nucleoside Triphosphate Pyrophosphohydrolase"/>
    <property type="match status" value="1"/>
</dbReference>
<organism evidence="5 6">
    <name type="scientific">Rossellomorea vietnamensis</name>
    <dbReference type="NCBI Taxonomy" id="218284"/>
    <lineage>
        <taxon>Bacteria</taxon>
        <taxon>Bacillati</taxon>
        <taxon>Bacillota</taxon>
        <taxon>Bacilli</taxon>
        <taxon>Bacillales</taxon>
        <taxon>Bacillaceae</taxon>
        <taxon>Rossellomorea</taxon>
    </lineage>
</organism>
<dbReference type="PROSITE" id="PS00893">
    <property type="entry name" value="NUDIX_BOX"/>
    <property type="match status" value="1"/>
</dbReference>
<reference evidence="5 6" key="1">
    <citation type="submission" date="2019-08" db="EMBL/GenBank/DDBJ databases">
        <title>Bacillus genomes from the desert of Cuatro Cienegas, Coahuila.</title>
        <authorList>
            <person name="Olmedo-Alvarez G."/>
        </authorList>
    </citation>
    <scope>NUCLEOTIDE SEQUENCE [LARGE SCALE GENOMIC DNA]</scope>
    <source>
        <strain evidence="5 6">CH128b_4D</strain>
    </source>
</reference>
<gene>
    <name evidence="5" type="ORF">FZC84_01875</name>
</gene>
<comment type="cofactor">
    <cofactor evidence="1">
        <name>Mg(2+)</name>
        <dbReference type="ChEBI" id="CHEBI:18420"/>
    </cofactor>
</comment>
<accession>A0A5D4MHP2</accession>
<dbReference type="InterPro" id="IPR015797">
    <property type="entry name" value="NUDIX_hydrolase-like_dom_sf"/>
</dbReference>
<dbReference type="Pfam" id="PF00293">
    <property type="entry name" value="NUDIX"/>
    <property type="match status" value="1"/>
</dbReference>